<evidence type="ECO:0000256" key="1">
    <source>
        <dbReference type="SAM" id="SignalP"/>
    </source>
</evidence>
<accession>A0AAW3V3Z2</accession>
<gene>
    <name evidence="2" type="ORF">GGD69_005276</name>
</gene>
<organism evidence="2 3">
    <name type="scientific">Paraburkholderia fungorum</name>
    <dbReference type="NCBI Taxonomy" id="134537"/>
    <lineage>
        <taxon>Bacteria</taxon>
        <taxon>Pseudomonadati</taxon>
        <taxon>Pseudomonadota</taxon>
        <taxon>Betaproteobacteria</taxon>
        <taxon>Burkholderiales</taxon>
        <taxon>Burkholderiaceae</taxon>
        <taxon>Paraburkholderia</taxon>
    </lineage>
</organism>
<sequence>MKTPVLTSAAAILLSIAAGSANADPLGVLDAPTPVLPAAAAAPAEGYDVVVMRRDGRGAISGFGESMTHGEPVNFGEKFSYLVATTGPRDGFDGYRTMEVSNIQPMPYGLTTFRLHLEEKDSGSELTVNRQVWLNAGEDTAVVHGLDGQDYLVKLRRVDG</sequence>
<evidence type="ECO:0008006" key="4">
    <source>
        <dbReference type="Google" id="ProtNLM"/>
    </source>
</evidence>
<proteinExistence type="predicted"/>
<evidence type="ECO:0000313" key="2">
    <source>
        <dbReference type="EMBL" id="MBB6204382.1"/>
    </source>
</evidence>
<protein>
    <recommendedName>
        <fullName evidence="4">DUF3237 domain-containing protein</fullName>
    </recommendedName>
</protein>
<evidence type="ECO:0000313" key="3">
    <source>
        <dbReference type="Proteomes" id="UP000518681"/>
    </source>
</evidence>
<name>A0AAW3V3Z2_9BURK</name>
<reference evidence="2 3" key="1">
    <citation type="submission" date="2020-08" db="EMBL/GenBank/DDBJ databases">
        <title>Genomic Encyclopedia of Type Strains, Phase IV (KMG-V): Genome sequencing to study the core and pangenomes of soil and plant-associated prokaryotes.</title>
        <authorList>
            <person name="Whitman W."/>
        </authorList>
    </citation>
    <scope>NUCLEOTIDE SEQUENCE [LARGE SCALE GENOMIC DNA]</scope>
    <source>
        <strain evidence="2 3">SEMIA 4013</strain>
    </source>
</reference>
<comment type="caution">
    <text evidence="2">The sequence shown here is derived from an EMBL/GenBank/DDBJ whole genome shotgun (WGS) entry which is preliminary data.</text>
</comment>
<dbReference type="RefSeq" id="WP_183800853.1">
    <property type="nucleotide sequence ID" value="NZ_JACIII010000013.1"/>
</dbReference>
<feature type="chain" id="PRO_5043991568" description="DUF3237 domain-containing protein" evidence="1">
    <location>
        <begin position="24"/>
        <end position="160"/>
    </location>
</feature>
<dbReference type="AlphaFoldDB" id="A0AAW3V3Z2"/>
<dbReference type="EMBL" id="JACIIK010000009">
    <property type="protein sequence ID" value="MBB6204382.1"/>
    <property type="molecule type" value="Genomic_DNA"/>
</dbReference>
<feature type="signal peptide" evidence="1">
    <location>
        <begin position="1"/>
        <end position="23"/>
    </location>
</feature>
<dbReference type="Proteomes" id="UP000518681">
    <property type="component" value="Unassembled WGS sequence"/>
</dbReference>
<keyword evidence="1" id="KW-0732">Signal</keyword>